<evidence type="ECO:0000313" key="1">
    <source>
        <dbReference type="EMBL" id="NKY99235.1"/>
    </source>
</evidence>
<dbReference type="RefSeq" id="WP_019610892.1">
    <property type="nucleotide sequence ID" value="NZ_JAAXPG010000014.1"/>
</dbReference>
<accession>A0A7X6RQU4</accession>
<dbReference type="Proteomes" id="UP000553209">
    <property type="component" value="Unassembled WGS sequence"/>
</dbReference>
<keyword evidence="2" id="KW-1185">Reference proteome</keyword>
<name>A0A7X6RQU4_9ACTN</name>
<proteinExistence type="predicted"/>
<protein>
    <submittedName>
        <fullName evidence="1">DUF2795 domain-containing protein</fullName>
    </submittedName>
</protein>
<dbReference type="Pfam" id="PF11387">
    <property type="entry name" value="DUF2795"/>
    <property type="match status" value="1"/>
</dbReference>
<sequence>MADLNPIELQKALKGADYPASRDDLVSLAKGNGAGDDLVQKLSNAGTSRFDGPDDVQKALFGK</sequence>
<dbReference type="AlphaFoldDB" id="A0A7X6RQU4"/>
<evidence type="ECO:0000313" key="2">
    <source>
        <dbReference type="Proteomes" id="UP000553209"/>
    </source>
</evidence>
<gene>
    <name evidence="1" type="ORF">HGB44_16410</name>
</gene>
<reference evidence="1 2" key="1">
    <citation type="submission" date="2020-04" db="EMBL/GenBank/DDBJ databases">
        <title>MicrobeNet Type strains.</title>
        <authorList>
            <person name="Nicholson A.C."/>
        </authorList>
    </citation>
    <scope>NUCLEOTIDE SEQUENCE [LARGE SCALE GENOMIC DNA]</scope>
    <source>
        <strain evidence="1 2">ATCC 23612</strain>
    </source>
</reference>
<organism evidence="1 2">
    <name type="scientific">Nocardiopsis alborubida</name>
    <dbReference type="NCBI Taxonomy" id="146802"/>
    <lineage>
        <taxon>Bacteria</taxon>
        <taxon>Bacillati</taxon>
        <taxon>Actinomycetota</taxon>
        <taxon>Actinomycetes</taxon>
        <taxon>Streptosporangiales</taxon>
        <taxon>Nocardiopsidaceae</taxon>
        <taxon>Nocardiopsis</taxon>
    </lineage>
</organism>
<comment type="caution">
    <text evidence="1">The sequence shown here is derived from an EMBL/GenBank/DDBJ whole genome shotgun (WGS) entry which is preliminary data.</text>
</comment>
<dbReference type="EMBL" id="JAAXPG010000014">
    <property type="protein sequence ID" value="NKY99235.1"/>
    <property type="molecule type" value="Genomic_DNA"/>
</dbReference>
<dbReference type="InterPro" id="IPR021527">
    <property type="entry name" value="DUF2795"/>
</dbReference>